<feature type="domain" description="HTH marR-type" evidence="2">
    <location>
        <begin position="28"/>
        <end position="67"/>
    </location>
</feature>
<dbReference type="Pfam" id="PF00480">
    <property type="entry name" value="ROK"/>
    <property type="match status" value="1"/>
</dbReference>
<evidence type="ECO:0000313" key="3">
    <source>
        <dbReference type="EMBL" id="ROP42153.1"/>
    </source>
</evidence>
<keyword evidence="4" id="KW-1185">Reference proteome</keyword>
<dbReference type="PANTHER" id="PTHR18964">
    <property type="entry name" value="ROK (REPRESSOR, ORF, KINASE) FAMILY"/>
    <property type="match status" value="1"/>
</dbReference>
<keyword evidence="3" id="KW-0418">Kinase</keyword>
<name>A0A3N1HI04_9PSEU</name>
<sequence>MRNGPTRPRTGGSTADQATVRRHNLSVVLSHLRDHGPRSRARLAGETGLNKATVSSLVAELVDRGLVGEGETERATVGRPGQIIRLDGEHVVAVGAEVNVGYLSVLALNLRGQVVARQRIALDTTALEPALVLARLARLLDSALVGVTARPVGVAIAVPGLVEADTGVVRAAPNLGWTDIPVVAEISRLLGEPPYPVLLDNEANLAALAEVEAQGLDRGGDLILLTAAAGVGSGIVVGGRLLRGAQGFAGEVGHMRVRDDGPPCACGRTGCWEAAVGLNALLAAAPEHEPARTSAHEPEHDPLPDLERRLADIGERAAAGDERVLAAIADIDRWLTIGAGILVNAFNPHLLVLGGYFAALRPWIAGSLREELRGHVFARDIGGTRVAFSPLGFSGPVRGGASQILDRVFRDPVLVEPVDKPLAQEETV</sequence>
<dbReference type="GO" id="GO:0016301">
    <property type="term" value="F:kinase activity"/>
    <property type="evidence" value="ECO:0007669"/>
    <property type="project" value="UniProtKB-KW"/>
</dbReference>
<evidence type="ECO:0000256" key="1">
    <source>
        <dbReference type="ARBA" id="ARBA00006479"/>
    </source>
</evidence>
<evidence type="ECO:0000259" key="2">
    <source>
        <dbReference type="Pfam" id="PF12802"/>
    </source>
</evidence>
<dbReference type="AlphaFoldDB" id="A0A3N1HI04"/>
<dbReference type="InterPro" id="IPR036390">
    <property type="entry name" value="WH_DNA-bd_sf"/>
</dbReference>
<keyword evidence="3" id="KW-0808">Transferase</keyword>
<dbReference type="InterPro" id="IPR000835">
    <property type="entry name" value="HTH_MarR-typ"/>
</dbReference>
<gene>
    <name evidence="3" type="ORF">EDD40_7649</name>
</gene>
<dbReference type="EMBL" id="RJKM01000001">
    <property type="protein sequence ID" value="ROP42153.1"/>
    <property type="molecule type" value="Genomic_DNA"/>
</dbReference>
<proteinExistence type="inferred from homology"/>
<dbReference type="RefSeq" id="WP_123747150.1">
    <property type="nucleotide sequence ID" value="NZ_RJKM01000001.1"/>
</dbReference>
<dbReference type="InterPro" id="IPR036388">
    <property type="entry name" value="WH-like_DNA-bd_sf"/>
</dbReference>
<dbReference type="SUPFAM" id="SSF53067">
    <property type="entry name" value="Actin-like ATPase domain"/>
    <property type="match status" value="1"/>
</dbReference>
<accession>A0A3N1HI04</accession>
<dbReference type="Proteomes" id="UP000268727">
    <property type="component" value="Unassembled WGS sequence"/>
</dbReference>
<dbReference type="SUPFAM" id="SSF46785">
    <property type="entry name" value="Winged helix' DNA-binding domain"/>
    <property type="match status" value="1"/>
</dbReference>
<organism evidence="3 4">
    <name type="scientific">Saccharothrix texasensis</name>
    <dbReference type="NCBI Taxonomy" id="103734"/>
    <lineage>
        <taxon>Bacteria</taxon>
        <taxon>Bacillati</taxon>
        <taxon>Actinomycetota</taxon>
        <taxon>Actinomycetes</taxon>
        <taxon>Pseudonocardiales</taxon>
        <taxon>Pseudonocardiaceae</taxon>
        <taxon>Saccharothrix</taxon>
    </lineage>
</organism>
<dbReference type="Pfam" id="PF12802">
    <property type="entry name" value="MarR_2"/>
    <property type="match status" value="1"/>
</dbReference>
<reference evidence="3 4" key="1">
    <citation type="submission" date="2018-11" db="EMBL/GenBank/DDBJ databases">
        <title>Sequencing the genomes of 1000 actinobacteria strains.</title>
        <authorList>
            <person name="Klenk H.-P."/>
        </authorList>
    </citation>
    <scope>NUCLEOTIDE SEQUENCE [LARGE SCALE GENOMIC DNA]</scope>
    <source>
        <strain evidence="3 4">DSM 44231</strain>
    </source>
</reference>
<dbReference type="InterPro" id="IPR043129">
    <property type="entry name" value="ATPase_NBD"/>
</dbReference>
<protein>
    <submittedName>
        <fullName evidence="3">Putative NBD/HSP70 family sugar kinase</fullName>
    </submittedName>
</protein>
<comment type="similarity">
    <text evidence="1">Belongs to the ROK (NagC/XylR) family.</text>
</comment>
<dbReference type="OrthoDB" id="3189808at2"/>
<dbReference type="Gene3D" id="3.30.420.40">
    <property type="match status" value="2"/>
</dbReference>
<dbReference type="GO" id="GO:0003700">
    <property type="term" value="F:DNA-binding transcription factor activity"/>
    <property type="evidence" value="ECO:0007669"/>
    <property type="project" value="InterPro"/>
</dbReference>
<evidence type="ECO:0000313" key="4">
    <source>
        <dbReference type="Proteomes" id="UP000268727"/>
    </source>
</evidence>
<comment type="caution">
    <text evidence="3">The sequence shown here is derived from an EMBL/GenBank/DDBJ whole genome shotgun (WGS) entry which is preliminary data.</text>
</comment>
<dbReference type="InterPro" id="IPR000600">
    <property type="entry name" value="ROK"/>
</dbReference>
<dbReference type="Gene3D" id="1.10.10.10">
    <property type="entry name" value="Winged helix-like DNA-binding domain superfamily/Winged helix DNA-binding domain"/>
    <property type="match status" value="1"/>
</dbReference>
<dbReference type="PANTHER" id="PTHR18964:SF149">
    <property type="entry name" value="BIFUNCTIONAL UDP-N-ACETYLGLUCOSAMINE 2-EPIMERASE_N-ACETYLMANNOSAMINE KINASE"/>
    <property type="match status" value="1"/>
</dbReference>